<keyword evidence="7" id="KW-1015">Disulfide bond</keyword>
<reference evidence="9 10" key="1">
    <citation type="submission" date="2024-05" db="EMBL/GenBank/DDBJ databases">
        <title>Genome sequencing and assembly of Indian major carp, Cirrhinus mrigala (Hamilton, 1822).</title>
        <authorList>
            <person name="Mohindra V."/>
            <person name="Chowdhury L.M."/>
            <person name="Lal K."/>
            <person name="Jena J.K."/>
        </authorList>
    </citation>
    <scope>NUCLEOTIDE SEQUENCE [LARGE SCALE GENOMIC DNA]</scope>
    <source>
        <strain evidence="9">CM1030</strain>
        <tissue evidence="9">Blood</tissue>
    </source>
</reference>
<dbReference type="GO" id="GO:0005604">
    <property type="term" value="C:basement membrane"/>
    <property type="evidence" value="ECO:0007669"/>
    <property type="project" value="UniProtKB-SubCell"/>
</dbReference>
<keyword evidence="4" id="KW-0677">Repeat</keyword>
<sequence length="150" mass="17054">LAGSCLPRFNTMPFLYCNPGDVCYYASRNDKSYWLSTTAPIPMMPVEEAEIKPSICGHRRTQSRHNNPTMPSRLENTRQLEMKVAVKDFRTTPFIECNGAKGTCHYFANKQSFWLTSIDQTFQSSPSSETLKAGQLLSRISRCQVCMKNL</sequence>
<dbReference type="SMART" id="SM00111">
    <property type="entry name" value="C4"/>
    <property type="match status" value="2"/>
</dbReference>
<dbReference type="SUPFAM" id="SSF56436">
    <property type="entry name" value="C-type lectin-like"/>
    <property type="match status" value="2"/>
</dbReference>
<evidence type="ECO:0000259" key="8">
    <source>
        <dbReference type="PROSITE" id="PS51403"/>
    </source>
</evidence>
<evidence type="ECO:0000256" key="7">
    <source>
        <dbReference type="ARBA" id="ARBA00023157"/>
    </source>
</evidence>
<dbReference type="PROSITE" id="PS51403">
    <property type="entry name" value="NC1_IV"/>
    <property type="match status" value="2"/>
</dbReference>
<dbReference type="EMBL" id="JAMKFB020000009">
    <property type="protein sequence ID" value="KAL0183857.1"/>
    <property type="molecule type" value="Genomic_DNA"/>
</dbReference>
<comment type="caution">
    <text evidence="9">The sequence shown here is derived from an EMBL/GenBank/DDBJ whole genome shotgun (WGS) entry which is preliminary data.</text>
</comment>
<dbReference type="Proteomes" id="UP001529510">
    <property type="component" value="Unassembled WGS sequence"/>
</dbReference>
<evidence type="ECO:0000313" key="9">
    <source>
        <dbReference type="EMBL" id="KAL0183857.1"/>
    </source>
</evidence>
<dbReference type="Pfam" id="PF01413">
    <property type="entry name" value="C4"/>
    <property type="match status" value="2"/>
</dbReference>
<gene>
    <name evidence="9" type="ORF">M9458_019553</name>
</gene>
<keyword evidence="5" id="KW-0084">Basement membrane</keyword>
<evidence type="ECO:0000256" key="1">
    <source>
        <dbReference type="ARBA" id="ARBA00004302"/>
    </source>
</evidence>
<evidence type="ECO:0000256" key="5">
    <source>
        <dbReference type="ARBA" id="ARBA00022869"/>
    </source>
</evidence>
<evidence type="ECO:0000256" key="3">
    <source>
        <dbReference type="ARBA" id="ARBA00022530"/>
    </source>
</evidence>
<dbReference type="InterPro" id="IPR036954">
    <property type="entry name" value="Collagen_IV_NC_sf"/>
</dbReference>
<feature type="non-terminal residue" evidence="9">
    <location>
        <position position="1"/>
    </location>
</feature>
<keyword evidence="6" id="KW-0176">Collagen</keyword>
<proteinExistence type="predicted"/>
<keyword evidence="2" id="KW-0964">Secreted</keyword>
<evidence type="ECO:0000256" key="2">
    <source>
        <dbReference type="ARBA" id="ARBA00022525"/>
    </source>
</evidence>
<feature type="domain" description="Collagen IV NC1" evidence="8">
    <location>
        <begin position="1"/>
        <end position="55"/>
    </location>
</feature>
<dbReference type="AlphaFoldDB" id="A0ABD0QCH9"/>
<keyword evidence="3" id="KW-0272">Extracellular matrix</keyword>
<dbReference type="InterPro" id="IPR001442">
    <property type="entry name" value="Collagen_IV_NC"/>
</dbReference>
<comment type="subcellular location">
    <subcellularLocation>
        <location evidence="1">Secreted</location>
        <location evidence="1">Extracellular space</location>
        <location evidence="1">Extracellular matrix</location>
        <location evidence="1">Basement membrane</location>
    </subcellularLocation>
</comment>
<dbReference type="Gene3D" id="2.170.240.10">
    <property type="entry name" value="Collagen IV, non-collagenous"/>
    <property type="match status" value="2"/>
</dbReference>
<dbReference type="GO" id="GO:0005581">
    <property type="term" value="C:collagen trimer"/>
    <property type="evidence" value="ECO:0007669"/>
    <property type="project" value="UniProtKB-KW"/>
</dbReference>
<keyword evidence="10" id="KW-1185">Reference proteome</keyword>
<evidence type="ECO:0000256" key="4">
    <source>
        <dbReference type="ARBA" id="ARBA00022737"/>
    </source>
</evidence>
<feature type="domain" description="Collagen IV NC1" evidence="8">
    <location>
        <begin position="88"/>
        <end position="150"/>
    </location>
</feature>
<organism evidence="9 10">
    <name type="scientific">Cirrhinus mrigala</name>
    <name type="common">Mrigala</name>
    <dbReference type="NCBI Taxonomy" id="683832"/>
    <lineage>
        <taxon>Eukaryota</taxon>
        <taxon>Metazoa</taxon>
        <taxon>Chordata</taxon>
        <taxon>Craniata</taxon>
        <taxon>Vertebrata</taxon>
        <taxon>Euteleostomi</taxon>
        <taxon>Actinopterygii</taxon>
        <taxon>Neopterygii</taxon>
        <taxon>Teleostei</taxon>
        <taxon>Ostariophysi</taxon>
        <taxon>Cypriniformes</taxon>
        <taxon>Cyprinidae</taxon>
        <taxon>Labeoninae</taxon>
        <taxon>Labeonini</taxon>
        <taxon>Cirrhinus</taxon>
    </lineage>
</organism>
<accession>A0ABD0QCH9</accession>
<evidence type="ECO:0000256" key="6">
    <source>
        <dbReference type="ARBA" id="ARBA00023119"/>
    </source>
</evidence>
<evidence type="ECO:0000313" key="10">
    <source>
        <dbReference type="Proteomes" id="UP001529510"/>
    </source>
</evidence>
<name>A0ABD0QCH9_CIRMR</name>
<protein>
    <recommendedName>
        <fullName evidence="8">Collagen IV NC1 domain-containing protein</fullName>
    </recommendedName>
</protein>
<dbReference type="InterPro" id="IPR016187">
    <property type="entry name" value="CTDL_fold"/>
</dbReference>